<keyword evidence="1" id="KW-0472">Membrane</keyword>
<reference evidence="2 3" key="1">
    <citation type="submission" date="2020-10" db="EMBL/GenBank/DDBJ databases">
        <title>Phylogeny of dyella-like bacteria.</title>
        <authorList>
            <person name="Fu J."/>
        </authorList>
    </citation>
    <scope>NUCLEOTIDE SEQUENCE [LARGE SCALE GENOMIC DNA]</scope>
    <source>
        <strain evidence="2 3">BB4</strain>
    </source>
</reference>
<keyword evidence="1" id="KW-1133">Transmembrane helix</keyword>
<feature type="transmembrane region" description="Helical" evidence="1">
    <location>
        <begin position="397"/>
        <end position="418"/>
    </location>
</feature>
<protein>
    <recommendedName>
        <fullName evidence="4">Glycosyltransferase RgtA/B/C/D-like domain-containing protein</fullName>
    </recommendedName>
</protein>
<evidence type="ECO:0000313" key="2">
    <source>
        <dbReference type="EMBL" id="MFK2919026.1"/>
    </source>
</evidence>
<accession>A0ABW8KA37</accession>
<feature type="transmembrane region" description="Helical" evidence="1">
    <location>
        <begin position="99"/>
        <end position="120"/>
    </location>
</feature>
<evidence type="ECO:0000256" key="1">
    <source>
        <dbReference type="SAM" id="Phobius"/>
    </source>
</evidence>
<feature type="transmembrane region" description="Helical" evidence="1">
    <location>
        <begin position="260"/>
        <end position="287"/>
    </location>
</feature>
<feature type="transmembrane region" description="Helical" evidence="1">
    <location>
        <begin position="57"/>
        <end position="78"/>
    </location>
</feature>
<feature type="transmembrane region" description="Helical" evidence="1">
    <location>
        <begin position="6"/>
        <end position="27"/>
    </location>
</feature>
<feature type="transmembrane region" description="Helical" evidence="1">
    <location>
        <begin position="324"/>
        <end position="345"/>
    </location>
</feature>
<feature type="transmembrane region" description="Helical" evidence="1">
    <location>
        <begin position="456"/>
        <end position="479"/>
    </location>
</feature>
<feature type="transmembrane region" description="Helical" evidence="1">
    <location>
        <begin position="230"/>
        <end position="248"/>
    </location>
</feature>
<proteinExistence type="predicted"/>
<feature type="transmembrane region" description="Helical" evidence="1">
    <location>
        <begin position="34"/>
        <end position="51"/>
    </location>
</feature>
<sequence length="598" mass="64338">MAFESVVFAGSMGLLLPLLIGYPLAVGLGLGRQLRAIGFAAALGLAVLLIACRAAQVYWPIGVASPWILSGVMAFILLSWAARSVRANAWYLLVAHGKMLCALAVAVIVADVCLIAPILFGDALQFEGTRNADSFTFTSSARYMLEHAFHGAADVSPEHPVYTISRGYFGTEAMQPRPAAEGLLAWFSALGRRDPLYFYNALQAAGVLLAGLSVLAFLPNGWRVRSLTTGLIVLVYALACPMLWHVAINSNYANGLHLAAATAYVALALVPRAIPSFLAGVLLLGSLLSGYPELLAVAGLARVLGVLGYGFAVRSLRVVMTEAGWLIGELITAGLMLPWAAQGAWMVYRTTWTLTQVDAELYGRMYAGMPLFGAALLVYLLRWRVMRQGDATGKVRSLLGGVLMAFIVAQVAMVACGFDYGGFKISEYFVTLLLGVLLLTLPVPGIRSPPESGERWIHWASALAIAFASIMVVASALMVRRAWRWSMVRRVTPDLVQLGKLLPALSDSKPVALGTTPQPFYYGMWVPYLTDVAVAHDFTRDPQAAGYLSPYLQSSGKSAAFYGEAELLLVIDAPDQPVAHPDAIAHFGSVYLLRKPPR</sequence>
<organism evidence="2 3">
    <name type="scientific">Dyella koreensis</name>
    <dbReference type="NCBI Taxonomy" id="311235"/>
    <lineage>
        <taxon>Bacteria</taxon>
        <taxon>Pseudomonadati</taxon>
        <taxon>Pseudomonadota</taxon>
        <taxon>Gammaproteobacteria</taxon>
        <taxon>Lysobacterales</taxon>
        <taxon>Rhodanobacteraceae</taxon>
        <taxon>Dyella</taxon>
    </lineage>
</organism>
<evidence type="ECO:0000313" key="3">
    <source>
        <dbReference type="Proteomes" id="UP001620408"/>
    </source>
</evidence>
<gene>
    <name evidence="2" type="ORF">ISS97_17275</name>
</gene>
<feature type="transmembrane region" description="Helical" evidence="1">
    <location>
        <begin position="425"/>
        <end position="444"/>
    </location>
</feature>
<feature type="transmembrane region" description="Helical" evidence="1">
    <location>
        <begin position="366"/>
        <end position="385"/>
    </location>
</feature>
<feature type="transmembrane region" description="Helical" evidence="1">
    <location>
        <begin position="196"/>
        <end position="218"/>
    </location>
</feature>
<keyword evidence="1" id="KW-0812">Transmembrane</keyword>
<name>A0ABW8KA37_9GAMM</name>
<dbReference type="EMBL" id="JADIKD010000012">
    <property type="protein sequence ID" value="MFK2919026.1"/>
    <property type="molecule type" value="Genomic_DNA"/>
</dbReference>
<evidence type="ECO:0008006" key="4">
    <source>
        <dbReference type="Google" id="ProtNLM"/>
    </source>
</evidence>
<keyword evidence="3" id="KW-1185">Reference proteome</keyword>
<feature type="transmembrane region" description="Helical" evidence="1">
    <location>
        <begin position="294"/>
        <end position="312"/>
    </location>
</feature>
<dbReference type="RefSeq" id="WP_379983347.1">
    <property type="nucleotide sequence ID" value="NZ_JADIKD010000012.1"/>
</dbReference>
<comment type="caution">
    <text evidence="2">The sequence shown here is derived from an EMBL/GenBank/DDBJ whole genome shotgun (WGS) entry which is preliminary data.</text>
</comment>
<dbReference type="Proteomes" id="UP001620408">
    <property type="component" value="Unassembled WGS sequence"/>
</dbReference>